<keyword evidence="5" id="KW-1185">Reference proteome</keyword>
<accession>A0A517SDJ7</accession>
<dbReference type="Proteomes" id="UP000315700">
    <property type="component" value="Chromosome"/>
</dbReference>
<organism evidence="4 5">
    <name type="scientific">Caulifigura coniformis</name>
    <dbReference type="NCBI Taxonomy" id="2527983"/>
    <lineage>
        <taxon>Bacteria</taxon>
        <taxon>Pseudomonadati</taxon>
        <taxon>Planctomycetota</taxon>
        <taxon>Planctomycetia</taxon>
        <taxon>Planctomycetales</taxon>
        <taxon>Planctomycetaceae</taxon>
        <taxon>Caulifigura</taxon>
    </lineage>
</organism>
<evidence type="ECO:0000313" key="4">
    <source>
        <dbReference type="EMBL" id="QDT54198.1"/>
    </source>
</evidence>
<proteinExistence type="predicted"/>
<evidence type="ECO:0000256" key="3">
    <source>
        <dbReference type="ARBA" id="ARBA00036324"/>
    </source>
</evidence>
<dbReference type="GO" id="GO:0036373">
    <property type="term" value="F:L-fucose mutarotase activity"/>
    <property type="evidence" value="ECO:0007669"/>
    <property type="project" value="UniProtKB-EC"/>
</dbReference>
<dbReference type="InterPro" id="IPR050443">
    <property type="entry name" value="RbsD/FucU_mutarotase"/>
</dbReference>
<dbReference type="InParanoid" id="A0A517SDJ7"/>
<dbReference type="KEGG" id="ccos:Pan44_22250"/>
<dbReference type="GO" id="GO:0062193">
    <property type="term" value="F:D-ribose pyranase activity"/>
    <property type="evidence" value="ECO:0007669"/>
    <property type="project" value="UniProtKB-EC"/>
</dbReference>
<evidence type="ECO:0000256" key="2">
    <source>
        <dbReference type="ARBA" id="ARBA00023235"/>
    </source>
</evidence>
<dbReference type="Pfam" id="PF05025">
    <property type="entry name" value="RbsD_FucU"/>
    <property type="match status" value="1"/>
</dbReference>
<dbReference type="Gene3D" id="3.40.1650.10">
    <property type="entry name" value="RbsD-like domain"/>
    <property type="match status" value="1"/>
</dbReference>
<dbReference type="PANTHER" id="PTHR31690">
    <property type="entry name" value="FUCOSE MUTAROTASE"/>
    <property type="match status" value="1"/>
</dbReference>
<dbReference type="InterPro" id="IPR007721">
    <property type="entry name" value="RbsD_FucU"/>
</dbReference>
<gene>
    <name evidence="4" type="ORF">Pan44_22250</name>
</gene>
<dbReference type="PANTHER" id="PTHR31690:SF4">
    <property type="entry name" value="FUCOSE MUTAROTASE"/>
    <property type="match status" value="1"/>
</dbReference>
<dbReference type="GO" id="GO:0006004">
    <property type="term" value="P:fucose metabolic process"/>
    <property type="evidence" value="ECO:0007669"/>
    <property type="project" value="TreeGrafter"/>
</dbReference>
<dbReference type="GO" id="GO:0042806">
    <property type="term" value="F:fucose binding"/>
    <property type="evidence" value="ECO:0007669"/>
    <property type="project" value="TreeGrafter"/>
</dbReference>
<protein>
    <submittedName>
        <fullName evidence="4">D-ribose pyranase</fullName>
    </submittedName>
</protein>
<keyword evidence="2" id="KW-0413">Isomerase</keyword>
<dbReference type="EMBL" id="CP036271">
    <property type="protein sequence ID" value="QDT54198.1"/>
    <property type="molecule type" value="Genomic_DNA"/>
</dbReference>
<dbReference type="AlphaFoldDB" id="A0A517SDJ7"/>
<evidence type="ECO:0000256" key="1">
    <source>
        <dbReference type="ARBA" id="ARBA00000223"/>
    </source>
</evidence>
<name>A0A517SDJ7_9PLAN</name>
<sequence length="161" mass="17507">MFLSDAGMRSAMLKHTLIHPKINEVLGRAGHHAKILIADGNYPASTTLGPNAELVSLNLTPGIVNCVDVLKAILSAIPIEVVNTMGIPADDPYSLQGDPPIWAQYREILDDYNVSAKLTPIPKWDFYNAVASREHVLTIQTAEQALWANILLSVGVRKVGE</sequence>
<evidence type="ECO:0000313" key="5">
    <source>
        <dbReference type="Proteomes" id="UP000315700"/>
    </source>
</evidence>
<comment type="catalytic activity">
    <reaction evidence="1">
        <text>beta-D-ribopyranose = beta-D-ribofuranose</text>
        <dbReference type="Rhea" id="RHEA:25432"/>
        <dbReference type="ChEBI" id="CHEBI:27476"/>
        <dbReference type="ChEBI" id="CHEBI:47002"/>
        <dbReference type="EC" id="5.4.99.62"/>
    </reaction>
</comment>
<reference evidence="4 5" key="1">
    <citation type="submission" date="2019-02" db="EMBL/GenBank/DDBJ databases">
        <title>Deep-cultivation of Planctomycetes and their phenomic and genomic characterization uncovers novel biology.</title>
        <authorList>
            <person name="Wiegand S."/>
            <person name="Jogler M."/>
            <person name="Boedeker C."/>
            <person name="Pinto D."/>
            <person name="Vollmers J."/>
            <person name="Rivas-Marin E."/>
            <person name="Kohn T."/>
            <person name="Peeters S.H."/>
            <person name="Heuer A."/>
            <person name="Rast P."/>
            <person name="Oberbeckmann S."/>
            <person name="Bunk B."/>
            <person name="Jeske O."/>
            <person name="Meyerdierks A."/>
            <person name="Storesund J.E."/>
            <person name="Kallscheuer N."/>
            <person name="Luecker S."/>
            <person name="Lage O.M."/>
            <person name="Pohl T."/>
            <person name="Merkel B.J."/>
            <person name="Hornburger P."/>
            <person name="Mueller R.-W."/>
            <person name="Bruemmer F."/>
            <person name="Labrenz M."/>
            <person name="Spormann A.M."/>
            <person name="Op den Camp H."/>
            <person name="Overmann J."/>
            <person name="Amann R."/>
            <person name="Jetten M.S.M."/>
            <person name="Mascher T."/>
            <person name="Medema M.H."/>
            <person name="Devos D.P."/>
            <person name="Kaster A.-K."/>
            <person name="Ovreas L."/>
            <person name="Rohde M."/>
            <person name="Galperin M.Y."/>
            <person name="Jogler C."/>
        </authorList>
    </citation>
    <scope>NUCLEOTIDE SEQUENCE [LARGE SCALE GENOMIC DNA]</scope>
    <source>
        <strain evidence="4 5">Pan44</strain>
    </source>
</reference>
<dbReference type="InterPro" id="IPR023750">
    <property type="entry name" value="RbsD-like_sf"/>
</dbReference>
<comment type="catalytic activity">
    <reaction evidence="3">
        <text>alpha-L-fucose = beta-L-fucose</text>
        <dbReference type="Rhea" id="RHEA:25580"/>
        <dbReference type="ChEBI" id="CHEBI:42548"/>
        <dbReference type="ChEBI" id="CHEBI:42589"/>
        <dbReference type="EC" id="5.1.3.29"/>
    </reaction>
</comment>
<dbReference type="SUPFAM" id="SSF102546">
    <property type="entry name" value="RbsD-like"/>
    <property type="match status" value="1"/>
</dbReference>